<evidence type="ECO:0000313" key="9">
    <source>
        <dbReference type="Proteomes" id="UP000465221"/>
    </source>
</evidence>
<feature type="transmembrane region" description="Helical" evidence="6">
    <location>
        <begin position="172"/>
        <end position="191"/>
    </location>
</feature>
<dbReference type="PANTHER" id="PTHR23502">
    <property type="entry name" value="MAJOR FACILITATOR SUPERFAMILY"/>
    <property type="match status" value="1"/>
</dbReference>
<dbReference type="InterPro" id="IPR011701">
    <property type="entry name" value="MFS"/>
</dbReference>
<feature type="transmembrane region" description="Helical" evidence="6">
    <location>
        <begin position="511"/>
        <end position="538"/>
    </location>
</feature>
<protein>
    <submittedName>
        <fullName evidence="8">Caffeine resistance protein 5</fullName>
    </submittedName>
</protein>
<dbReference type="Gene3D" id="1.20.1250.20">
    <property type="entry name" value="MFS general substrate transporter like domains"/>
    <property type="match status" value="1"/>
</dbReference>
<dbReference type="AlphaFoldDB" id="A0A8H3PD98"/>
<accession>A0A8H3PD98</accession>
<dbReference type="SUPFAM" id="SSF103473">
    <property type="entry name" value="MFS general substrate transporter"/>
    <property type="match status" value="1"/>
</dbReference>
<feature type="transmembrane region" description="Helical" evidence="6">
    <location>
        <begin position="581"/>
        <end position="601"/>
    </location>
</feature>
<organism evidence="8 9">
    <name type="scientific">Aspergillus udagawae</name>
    <dbReference type="NCBI Taxonomy" id="91492"/>
    <lineage>
        <taxon>Eukaryota</taxon>
        <taxon>Fungi</taxon>
        <taxon>Dikarya</taxon>
        <taxon>Ascomycota</taxon>
        <taxon>Pezizomycotina</taxon>
        <taxon>Eurotiomycetes</taxon>
        <taxon>Eurotiomycetidae</taxon>
        <taxon>Eurotiales</taxon>
        <taxon>Aspergillaceae</taxon>
        <taxon>Aspergillus</taxon>
        <taxon>Aspergillus subgen. Fumigati</taxon>
    </lineage>
</organism>
<dbReference type="GO" id="GO:0015244">
    <property type="term" value="F:fluconazole transmembrane transporter activity"/>
    <property type="evidence" value="ECO:0007669"/>
    <property type="project" value="TreeGrafter"/>
</dbReference>
<evidence type="ECO:0000259" key="7">
    <source>
        <dbReference type="PROSITE" id="PS50850"/>
    </source>
</evidence>
<dbReference type="PROSITE" id="PS50850">
    <property type="entry name" value="MFS"/>
    <property type="match status" value="1"/>
</dbReference>
<dbReference type="GO" id="GO:1990961">
    <property type="term" value="P:xenobiotic detoxification by transmembrane export across the plasma membrane"/>
    <property type="evidence" value="ECO:0007669"/>
    <property type="project" value="TreeGrafter"/>
</dbReference>
<keyword evidence="4 6" id="KW-0472">Membrane</keyword>
<feature type="compositionally biased region" description="Basic and acidic residues" evidence="5">
    <location>
        <begin position="81"/>
        <end position="90"/>
    </location>
</feature>
<dbReference type="CDD" id="cd17323">
    <property type="entry name" value="MFS_Tpo1_MDR_like"/>
    <property type="match status" value="1"/>
</dbReference>
<dbReference type="PANTHER" id="PTHR23502:SF23">
    <property type="entry name" value="FLUCONAZOLE RESISTANCE PROTEIN 1"/>
    <property type="match status" value="1"/>
</dbReference>
<evidence type="ECO:0000256" key="5">
    <source>
        <dbReference type="SAM" id="MobiDB-lite"/>
    </source>
</evidence>
<dbReference type="Proteomes" id="UP000465221">
    <property type="component" value="Unassembled WGS sequence"/>
</dbReference>
<feature type="compositionally biased region" description="Polar residues" evidence="5">
    <location>
        <begin position="91"/>
        <end position="100"/>
    </location>
</feature>
<feature type="region of interest" description="Disordered" evidence="5">
    <location>
        <begin position="60"/>
        <end position="100"/>
    </location>
</feature>
<sequence length="614" mass="67627">MASFVRSSYAGQFLRWVTGKKILKYPEEKGGFHPPACYADSSPEALFERETVDRAMVQADNGEESRGASRRSSSQSVGATRSEESLDRRNSLQASESNALSRITTRPELERVYTQVDLERLYTAATHKEELENAPARPIAPTKTSDGTILVDWYTTDDPENPQNWPSRRKSLVALQIYLYTLVVYMGSSIYTPSAQAVGEKFGVSATAASLGLALYVLGYGTGPVIFSPLSEIPSIGRNPPYILTFGLFVILSVPTALVDNFAGLLVLRFLQGFFGSPCLATGGASISDIYSLLKLPYALTVWAAFATLGPALGPVISGFSVPAENWRWSLWEILWMAGPVFLVMLFFLPETSADTILLNRAQRLRKLTGNNKLRSQSEIDQKKLTVSAVAVAALYRPVQIVILDPAVLFVNVYTSLIYGIYYSFFEVFPIVYIDIYGFNVGEMGLVFLCILVALLIAVPLYFLYLRKVFEPEIKTKGLQAPERRLIPALFASFLPPIGLFIFGWTGREGVHWIVSVIGITLFTIGIFQVIQCIFIYIPMTYPQYAASLFAGNDFMRSALACGAILFSRPLYINLGVGPGVSLLAGLTVVCIGGIFALYYYGAGLRARSRFTAK</sequence>
<reference evidence="8 9" key="1">
    <citation type="submission" date="2020-01" db="EMBL/GenBank/DDBJ databases">
        <title>Draft genome sequence of Aspergillus udagawae IFM 46972.</title>
        <authorList>
            <person name="Takahashi H."/>
            <person name="Yaguchi T."/>
        </authorList>
    </citation>
    <scope>NUCLEOTIDE SEQUENCE [LARGE SCALE GENOMIC DNA]</scope>
    <source>
        <strain evidence="8 9">IFM 46972</strain>
    </source>
</reference>
<evidence type="ECO:0000256" key="6">
    <source>
        <dbReference type="SAM" id="Phobius"/>
    </source>
</evidence>
<dbReference type="InterPro" id="IPR036259">
    <property type="entry name" value="MFS_trans_sf"/>
</dbReference>
<feature type="transmembrane region" description="Helical" evidence="6">
    <location>
        <begin position="407"/>
        <end position="426"/>
    </location>
</feature>
<feature type="transmembrane region" description="Helical" evidence="6">
    <location>
        <begin position="211"/>
        <end position="230"/>
    </location>
</feature>
<gene>
    <name evidence="8" type="ORF">IFM46972_08101</name>
</gene>
<feature type="transmembrane region" description="Helical" evidence="6">
    <location>
        <begin position="329"/>
        <end position="349"/>
    </location>
</feature>
<feature type="domain" description="Major facilitator superfamily (MFS) profile" evidence="7">
    <location>
        <begin position="173"/>
        <end position="614"/>
    </location>
</feature>
<dbReference type="FunFam" id="1.20.1250.20:FF:000011">
    <property type="entry name" value="MFS multidrug transporter, putative"/>
    <property type="match status" value="1"/>
</dbReference>
<name>A0A8H3PD98_9EURO</name>
<feature type="transmembrane region" description="Helical" evidence="6">
    <location>
        <begin position="296"/>
        <end position="317"/>
    </location>
</feature>
<keyword evidence="3 6" id="KW-1133">Transmembrane helix</keyword>
<feature type="transmembrane region" description="Helical" evidence="6">
    <location>
        <begin position="486"/>
        <end position="505"/>
    </location>
</feature>
<feature type="transmembrane region" description="Helical" evidence="6">
    <location>
        <begin position="446"/>
        <end position="465"/>
    </location>
</feature>
<evidence type="ECO:0000256" key="2">
    <source>
        <dbReference type="ARBA" id="ARBA00022692"/>
    </source>
</evidence>
<comment type="subcellular location">
    <subcellularLocation>
        <location evidence="1">Membrane</location>
        <topology evidence="1">Multi-pass membrane protein</topology>
    </subcellularLocation>
</comment>
<evidence type="ECO:0000313" key="8">
    <source>
        <dbReference type="EMBL" id="GFF46665.1"/>
    </source>
</evidence>
<evidence type="ECO:0000256" key="1">
    <source>
        <dbReference type="ARBA" id="ARBA00004141"/>
    </source>
</evidence>
<evidence type="ECO:0000256" key="3">
    <source>
        <dbReference type="ARBA" id="ARBA00022989"/>
    </source>
</evidence>
<feature type="transmembrane region" description="Helical" evidence="6">
    <location>
        <begin position="242"/>
        <end position="259"/>
    </location>
</feature>
<dbReference type="EMBL" id="BLKC01000066">
    <property type="protein sequence ID" value="GFF46665.1"/>
    <property type="molecule type" value="Genomic_DNA"/>
</dbReference>
<proteinExistence type="predicted"/>
<keyword evidence="2 6" id="KW-0812">Transmembrane</keyword>
<dbReference type="GO" id="GO:0005886">
    <property type="term" value="C:plasma membrane"/>
    <property type="evidence" value="ECO:0007669"/>
    <property type="project" value="TreeGrafter"/>
</dbReference>
<dbReference type="Pfam" id="PF07690">
    <property type="entry name" value="MFS_1"/>
    <property type="match status" value="1"/>
</dbReference>
<evidence type="ECO:0000256" key="4">
    <source>
        <dbReference type="ARBA" id="ARBA00023136"/>
    </source>
</evidence>
<dbReference type="InterPro" id="IPR020846">
    <property type="entry name" value="MFS_dom"/>
</dbReference>
<comment type="caution">
    <text evidence="8">The sequence shown here is derived from an EMBL/GenBank/DDBJ whole genome shotgun (WGS) entry which is preliminary data.</text>
</comment>